<protein>
    <submittedName>
        <fullName evidence="1">Uncharacterized protein</fullName>
    </submittedName>
</protein>
<reference evidence="1 2" key="1">
    <citation type="submission" date="2024-11" db="EMBL/GenBank/DDBJ databases">
        <title>Chromosome-level genome assembly of Eucalyptus globulus Labill. provides insights into its genome evolution.</title>
        <authorList>
            <person name="Li X."/>
        </authorList>
    </citation>
    <scope>NUCLEOTIDE SEQUENCE [LARGE SCALE GENOMIC DNA]</scope>
    <source>
        <strain evidence="1">CL2024</strain>
        <tissue evidence="1">Fresh tender leaves</tissue>
    </source>
</reference>
<organism evidence="1 2">
    <name type="scientific">Eucalyptus globulus</name>
    <name type="common">Tasmanian blue gum</name>
    <dbReference type="NCBI Taxonomy" id="34317"/>
    <lineage>
        <taxon>Eukaryota</taxon>
        <taxon>Viridiplantae</taxon>
        <taxon>Streptophyta</taxon>
        <taxon>Embryophyta</taxon>
        <taxon>Tracheophyta</taxon>
        <taxon>Spermatophyta</taxon>
        <taxon>Magnoliopsida</taxon>
        <taxon>eudicotyledons</taxon>
        <taxon>Gunneridae</taxon>
        <taxon>Pentapetalae</taxon>
        <taxon>rosids</taxon>
        <taxon>malvids</taxon>
        <taxon>Myrtales</taxon>
        <taxon>Myrtaceae</taxon>
        <taxon>Myrtoideae</taxon>
        <taxon>Eucalypteae</taxon>
        <taxon>Eucalyptus</taxon>
    </lineage>
</organism>
<name>A0ABD3KSN2_EUCGL</name>
<evidence type="ECO:0000313" key="2">
    <source>
        <dbReference type="Proteomes" id="UP001634007"/>
    </source>
</evidence>
<dbReference type="AlphaFoldDB" id="A0ABD3KSN2"/>
<dbReference type="Gene3D" id="3.40.50.620">
    <property type="entry name" value="HUPs"/>
    <property type="match status" value="1"/>
</dbReference>
<keyword evidence="2" id="KW-1185">Reference proteome</keyword>
<dbReference type="EMBL" id="JBJKBG010000004">
    <property type="protein sequence ID" value="KAL3741299.1"/>
    <property type="molecule type" value="Genomic_DNA"/>
</dbReference>
<accession>A0ABD3KSN2</accession>
<comment type="caution">
    <text evidence="1">The sequence shown here is derived from an EMBL/GenBank/DDBJ whole genome shotgun (WGS) entry which is preliminary data.</text>
</comment>
<dbReference type="InterPro" id="IPR014729">
    <property type="entry name" value="Rossmann-like_a/b/a_fold"/>
</dbReference>
<gene>
    <name evidence="1" type="ORF">ACJRO7_016864</name>
</gene>
<dbReference type="PANTHER" id="PTHR31964:SF124">
    <property type="entry name" value="ADENINE NUCLEOTIDE ALPHA HYDROLASES-LIKE SUPERFAMILY PROTEIN"/>
    <property type="match status" value="1"/>
</dbReference>
<proteinExistence type="predicted"/>
<dbReference type="Proteomes" id="UP001634007">
    <property type="component" value="Unassembled WGS sequence"/>
</dbReference>
<sequence>MDGTCPCSHSSFSFCHRVFPFLCFLSIERAKIARRLHRIPGQAPSEIQRWTLRRQRGAAEESTVVGMLMQEPAAAAAERKSARSFYSQRWMLDHLLWRSSPMITLVHVQQPFQHDAFPAGPAFYATPSVESTRKAQKENSALVLSRALHTCKESMVMAETLILSRDPKRTIC</sequence>
<dbReference type="PANTHER" id="PTHR31964">
    <property type="entry name" value="ADENINE NUCLEOTIDE ALPHA HYDROLASES-LIKE SUPERFAMILY PROTEIN"/>
    <property type="match status" value="1"/>
</dbReference>
<evidence type="ECO:0000313" key="1">
    <source>
        <dbReference type="EMBL" id="KAL3741299.1"/>
    </source>
</evidence>